<comment type="caution">
    <text evidence="1">The sequence shown here is derived from an EMBL/GenBank/DDBJ whole genome shotgun (WGS) entry which is preliminary data.</text>
</comment>
<sequence length="80" mass="8944">MKVELVDCGGKGGIRRRTRRVISSGTPHGDSRRFHQLLPKAQTSPIQPGIVGWGGRSEYLPRPECCLSPAPDTFWRQTQE</sequence>
<evidence type="ECO:0000313" key="1">
    <source>
        <dbReference type="EMBL" id="KFM22376.1"/>
    </source>
</evidence>
<evidence type="ECO:0000313" key="2">
    <source>
        <dbReference type="Proteomes" id="UP000028924"/>
    </source>
</evidence>
<dbReference type="AlphaFoldDB" id="A0A087S9H2"/>
<organism evidence="1 2">
    <name type="scientific">Auxenochlorella protothecoides</name>
    <name type="common">Green microalga</name>
    <name type="synonym">Chlorella protothecoides</name>
    <dbReference type="NCBI Taxonomy" id="3075"/>
    <lineage>
        <taxon>Eukaryota</taxon>
        <taxon>Viridiplantae</taxon>
        <taxon>Chlorophyta</taxon>
        <taxon>core chlorophytes</taxon>
        <taxon>Trebouxiophyceae</taxon>
        <taxon>Chlorellales</taxon>
        <taxon>Chlorellaceae</taxon>
        <taxon>Auxenochlorella</taxon>
    </lineage>
</organism>
<dbReference type="Proteomes" id="UP000028924">
    <property type="component" value="Unassembled WGS sequence"/>
</dbReference>
<dbReference type="RefSeq" id="XP_011396572.1">
    <property type="nucleotide sequence ID" value="XM_011398270.1"/>
</dbReference>
<name>A0A087S9H2_AUXPR</name>
<reference evidence="1 2" key="1">
    <citation type="journal article" date="2014" name="BMC Genomics">
        <title>Oil accumulation mechanisms of the oleaginous microalga Chlorella protothecoides revealed through its genome, transcriptomes, and proteomes.</title>
        <authorList>
            <person name="Gao C."/>
            <person name="Wang Y."/>
            <person name="Shen Y."/>
            <person name="Yan D."/>
            <person name="He X."/>
            <person name="Dai J."/>
            <person name="Wu Q."/>
        </authorList>
    </citation>
    <scope>NUCLEOTIDE SEQUENCE [LARGE SCALE GENOMIC DNA]</scope>
    <source>
        <strain evidence="1 2">0710</strain>
    </source>
</reference>
<proteinExistence type="predicted"/>
<dbReference type="GeneID" id="23611404"/>
<accession>A0A087S9H2</accession>
<gene>
    <name evidence="1" type="ORF">F751_0013</name>
</gene>
<dbReference type="KEGG" id="apro:F751_0013"/>
<dbReference type="EMBL" id="APJO01000205">
    <property type="protein sequence ID" value="KFM22376.1"/>
    <property type="molecule type" value="Genomic_DNA"/>
</dbReference>
<keyword evidence="2" id="KW-1185">Reference proteome</keyword>
<protein>
    <submittedName>
        <fullName evidence="1">Uncharacterized protein</fullName>
    </submittedName>
</protein>